<feature type="region of interest" description="Disordered" evidence="1">
    <location>
        <begin position="1"/>
        <end position="25"/>
    </location>
</feature>
<dbReference type="GO" id="GO:0031146">
    <property type="term" value="P:SCF-dependent proteasomal ubiquitin-dependent protein catabolic process"/>
    <property type="evidence" value="ECO:0007669"/>
    <property type="project" value="TreeGrafter"/>
</dbReference>
<dbReference type="SUPFAM" id="SSF81383">
    <property type="entry name" value="F-box domain"/>
    <property type="match status" value="2"/>
</dbReference>
<dbReference type="Gene3D" id="3.80.10.10">
    <property type="entry name" value="Ribonuclease Inhibitor"/>
    <property type="match status" value="4"/>
</dbReference>
<dbReference type="PANTHER" id="PTHR13318">
    <property type="entry name" value="PARTNER OF PAIRED, ISOFORM B-RELATED"/>
    <property type="match status" value="1"/>
</dbReference>
<evidence type="ECO:0000259" key="2">
    <source>
        <dbReference type="SMART" id="SM00256"/>
    </source>
</evidence>
<accession>A0A7R9KMA1</accession>
<dbReference type="Proteomes" id="UP000759131">
    <property type="component" value="Unassembled WGS sequence"/>
</dbReference>
<reference evidence="3" key="1">
    <citation type="submission" date="2020-11" db="EMBL/GenBank/DDBJ databases">
        <authorList>
            <person name="Tran Van P."/>
        </authorList>
    </citation>
    <scope>NUCLEOTIDE SEQUENCE</scope>
</reference>
<keyword evidence="4" id="KW-1185">Reference proteome</keyword>
<dbReference type="GO" id="GO:0019005">
    <property type="term" value="C:SCF ubiquitin ligase complex"/>
    <property type="evidence" value="ECO:0007669"/>
    <property type="project" value="TreeGrafter"/>
</dbReference>
<proteinExistence type="predicted"/>
<dbReference type="EMBL" id="CAJPIZ010003300">
    <property type="protein sequence ID" value="CAG2106189.1"/>
    <property type="molecule type" value="Genomic_DNA"/>
</dbReference>
<feature type="domain" description="F-box" evidence="2">
    <location>
        <begin position="676"/>
        <end position="716"/>
    </location>
</feature>
<evidence type="ECO:0000313" key="4">
    <source>
        <dbReference type="Proteomes" id="UP000759131"/>
    </source>
</evidence>
<gene>
    <name evidence="3" type="ORF">OSB1V03_LOCUS6192</name>
</gene>
<sequence>MAKRKRAKRSLLTTDDGNGDNKQQPQVYAKNSMDRFGDDLCQKLLSYLSFEDRFRVECVSKQFRRTVFASVVNIVIRRRINTETLATIVIKCPNIERLDCRGLKECPMFGHYIRDVFRIFRDNCRHLKQIECDLCQISGEWMRPFAPLVTSVESQRNSDKRALIHCHRLSHLSVQQMSDVFNTSGRLLAKNLITFAVWEYYYYFDYRLMSAFVAHNQSLRSLSLHSNSNNSINGIGNLLSRLPQLRRLFITLDDFDHEANSQRFLDPLEYCHRLTQLSLDFCHISDKLLSNCGKHWPRLEDLSIRYGDVRHKTVVKHLGHFSRLPALQTLTQVYAKNSMDRFGDDLCQQLLSYLSFEDRFRMECVSKQFRKTVFASVVDIDICRLMRGKESNIIEKLATIAIKCPNIERLDSRGMNECPMFRHYVRDVFRIFRDNCRHLKQIDCNLWQNSGQWIRPFAPLITRVESQRNSDKRALIHCHRLSHLSVNRMSDVFNTSGRLLAKNLITFDVWEYCIFDYGLMSAFAAHNQSLKSLSLKANNIEIFIGFGNLLSRLPQLRRLAITLDDFDHEVCEQLTTQALNDSLRTIGLNCKQLKQLSLTFVNPLTDETNGQTLHSLRYFSGLKHLNKYPKDNVMEDLLAKSLKLKTIEIDANDVSKFYCRKNSFPQVYAKNSMDRFGDDLCQQLLSYLSFEDRSQMECVSKQFRRTVFASVVDINIYRLLRGKEWGITRKLAAIAIKCPNIERLDCRGMNECSMFRHCIRDVFRIFQDNCRHLRQIDCKLWQNSGQWIRPFAPLVTRIEGVEESDKRALNQCHRLSHLSVHQMSEVFNGSGRLLAKNLVAFKVNSYWPYDYDLMSTFVAHNQSLRSLSFFIYDNQLVYSSLRDKLWPNCHKHWPRLQDLAVWMGDIDDKDVVKYLKRFSRLPALQTVLISDVDINRHPKDSAVDNVLANGLKLKTIEIEINEVSKFYCHVNKNEPAYSVVCTHGGPIVSYEVSSMGSSPLNTVFIDQLILVPDNKYLYFNGQYVKNLVLKTCDFQYIVSGNREQKIEFFNGIVAPYLEVLTLLDIQFNPVGLEFDWIVFDLWYLDVRHNQLNVFPEQLLQTLPALKVLKLGQNRIRTIDAVIIDRLLSKCQEFTFDKIPEPGDVSTVSPDEYFKATPGMRWTRDVMETPRELPYFFYESLNQMKCKINNSKKEFCTKLDKSQFVYPER</sequence>
<dbReference type="SMART" id="SM00256">
    <property type="entry name" value="FBOX"/>
    <property type="match status" value="3"/>
</dbReference>
<organism evidence="3">
    <name type="scientific">Medioppia subpectinata</name>
    <dbReference type="NCBI Taxonomy" id="1979941"/>
    <lineage>
        <taxon>Eukaryota</taxon>
        <taxon>Metazoa</taxon>
        <taxon>Ecdysozoa</taxon>
        <taxon>Arthropoda</taxon>
        <taxon>Chelicerata</taxon>
        <taxon>Arachnida</taxon>
        <taxon>Acari</taxon>
        <taxon>Acariformes</taxon>
        <taxon>Sarcoptiformes</taxon>
        <taxon>Oribatida</taxon>
        <taxon>Brachypylina</taxon>
        <taxon>Oppioidea</taxon>
        <taxon>Oppiidae</taxon>
        <taxon>Medioppia</taxon>
    </lineage>
</organism>
<dbReference type="PANTHER" id="PTHR13318:SF95">
    <property type="entry name" value="F-BOX PROTEIN YLR352W"/>
    <property type="match status" value="1"/>
</dbReference>
<feature type="domain" description="F-box" evidence="2">
    <location>
        <begin position="36"/>
        <end position="76"/>
    </location>
</feature>
<feature type="compositionally biased region" description="Polar residues" evidence="1">
    <location>
        <begin position="11"/>
        <end position="25"/>
    </location>
</feature>
<dbReference type="InterPro" id="IPR001810">
    <property type="entry name" value="F-box_dom"/>
</dbReference>
<dbReference type="EMBL" id="OC857875">
    <property type="protein sequence ID" value="CAD7625759.1"/>
    <property type="molecule type" value="Genomic_DNA"/>
</dbReference>
<protein>
    <recommendedName>
        <fullName evidence="2">F-box domain-containing protein</fullName>
    </recommendedName>
</protein>
<evidence type="ECO:0000256" key="1">
    <source>
        <dbReference type="SAM" id="MobiDB-lite"/>
    </source>
</evidence>
<name>A0A7R9KMA1_9ACAR</name>
<dbReference type="Pfam" id="PF00646">
    <property type="entry name" value="F-box"/>
    <property type="match status" value="2"/>
</dbReference>
<feature type="domain" description="F-box" evidence="2">
    <location>
        <begin position="342"/>
        <end position="382"/>
    </location>
</feature>
<dbReference type="OrthoDB" id="120976at2759"/>
<dbReference type="InterPro" id="IPR036047">
    <property type="entry name" value="F-box-like_dom_sf"/>
</dbReference>
<dbReference type="InterPro" id="IPR032675">
    <property type="entry name" value="LRR_dom_sf"/>
</dbReference>
<dbReference type="SUPFAM" id="SSF52047">
    <property type="entry name" value="RNI-like"/>
    <property type="match status" value="3"/>
</dbReference>
<dbReference type="AlphaFoldDB" id="A0A7R9KMA1"/>
<evidence type="ECO:0000313" key="3">
    <source>
        <dbReference type="EMBL" id="CAD7625759.1"/>
    </source>
</evidence>